<name>A0A9R1I6N1_WHEAT</name>
<reference evidence="1" key="1">
    <citation type="journal article" date="2017" name="Gigascience">
        <title>The first near-complete assembly of the hexaploid bread wheat genome, Triticum aestivum.</title>
        <authorList>
            <person name="Zimin A.V."/>
            <person name="Puiu D."/>
            <person name="Hall R."/>
            <person name="Kingan S."/>
            <person name="Clavijo B.J."/>
            <person name="Salzberg S.L."/>
        </authorList>
    </citation>
    <scope>NUCLEOTIDE SEQUENCE</scope>
    <source>
        <tissue evidence="1">Leaf</tissue>
    </source>
</reference>
<dbReference type="AlphaFoldDB" id="A0A9R1I6N1"/>
<organism evidence="1">
    <name type="scientific">Triticum aestivum</name>
    <name type="common">Wheat</name>
    <dbReference type="NCBI Taxonomy" id="4565"/>
    <lineage>
        <taxon>Eukaryota</taxon>
        <taxon>Viridiplantae</taxon>
        <taxon>Streptophyta</taxon>
        <taxon>Embryophyta</taxon>
        <taxon>Tracheophyta</taxon>
        <taxon>Spermatophyta</taxon>
        <taxon>Magnoliopsida</taxon>
        <taxon>Liliopsida</taxon>
        <taxon>Poales</taxon>
        <taxon>Poaceae</taxon>
        <taxon>BOP clade</taxon>
        <taxon>Pooideae</taxon>
        <taxon>Triticodae</taxon>
        <taxon>Triticeae</taxon>
        <taxon>Triticinae</taxon>
        <taxon>Triticum</taxon>
    </lineage>
</organism>
<dbReference type="Proteomes" id="UP000815260">
    <property type="component" value="Chromosome 6A"/>
</dbReference>
<gene>
    <name evidence="1" type="ORF">CFC21_082173</name>
</gene>
<evidence type="ECO:0000313" key="1">
    <source>
        <dbReference type="EMBL" id="KAF7077641.1"/>
    </source>
</evidence>
<protein>
    <submittedName>
        <fullName evidence="1">Uncharacterized protein</fullName>
    </submittedName>
</protein>
<comment type="caution">
    <text evidence="1">The sequence shown here is derived from an EMBL/GenBank/DDBJ whole genome shotgun (WGS) entry which is preliminary data.</text>
</comment>
<accession>A0A9R1I6N1</accession>
<feature type="non-terminal residue" evidence="1">
    <location>
        <position position="1"/>
    </location>
</feature>
<dbReference type="EMBL" id="CM022226">
    <property type="protein sequence ID" value="KAF7077641.1"/>
    <property type="molecule type" value="Genomic_DNA"/>
</dbReference>
<reference evidence="1" key="2">
    <citation type="submission" date="2020-03" db="EMBL/GenBank/DDBJ databases">
        <title>The second near-complete assembly of the hexaploid bread wheat (Triticum aestivum) genome.</title>
        <authorList>
            <person name="Zimin A.V."/>
            <person name="Puiu D."/>
            <person name="Shumante A."/>
            <person name="Alonge M."/>
            <person name="Salzberg S.L."/>
        </authorList>
    </citation>
    <scope>NUCLEOTIDE SEQUENCE</scope>
    <source>
        <tissue evidence="1">Leaf</tissue>
    </source>
</reference>
<sequence>ELLEGAQSRYTYTSGS</sequence>
<proteinExistence type="predicted"/>